<organism evidence="1 2">
    <name type="scientific">Cervus elaphus hippelaphus</name>
    <name type="common">European red deer</name>
    <dbReference type="NCBI Taxonomy" id="46360"/>
    <lineage>
        <taxon>Eukaryota</taxon>
        <taxon>Metazoa</taxon>
        <taxon>Chordata</taxon>
        <taxon>Craniata</taxon>
        <taxon>Vertebrata</taxon>
        <taxon>Euteleostomi</taxon>
        <taxon>Mammalia</taxon>
        <taxon>Eutheria</taxon>
        <taxon>Laurasiatheria</taxon>
        <taxon>Artiodactyla</taxon>
        <taxon>Ruminantia</taxon>
        <taxon>Pecora</taxon>
        <taxon>Cervidae</taxon>
        <taxon>Cervinae</taxon>
        <taxon>Cervus</taxon>
    </lineage>
</organism>
<keyword evidence="2" id="KW-1185">Reference proteome</keyword>
<gene>
    <name evidence="1" type="ORF">Celaphus_00010196</name>
</gene>
<comment type="caution">
    <text evidence="1">The sequence shown here is derived from an EMBL/GenBank/DDBJ whole genome shotgun (WGS) entry which is preliminary data.</text>
</comment>
<dbReference type="EMBL" id="MKHE01000024">
    <property type="protein sequence ID" value="OWK02621.1"/>
    <property type="molecule type" value="Genomic_DNA"/>
</dbReference>
<evidence type="ECO:0000313" key="2">
    <source>
        <dbReference type="Proteomes" id="UP000242450"/>
    </source>
</evidence>
<name>A0A212C9E3_CEREH</name>
<feature type="non-terminal residue" evidence="1">
    <location>
        <position position="156"/>
    </location>
</feature>
<accession>A0A212C9E3</accession>
<reference evidence="1 2" key="1">
    <citation type="journal article" date="2018" name="Mol. Genet. Genomics">
        <title>The red deer Cervus elaphus genome CerEla1.0: sequencing, annotating, genes, and chromosomes.</title>
        <authorList>
            <person name="Bana N.A."/>
            <person name="Nyiri A."/>
            <person name="Nagy J."/>
            <person name="Frank K."/>
            <person name="Nagy T."/>
            <person name="Steger V."/>
            <person name="Schiller M."/>
            <person name="Lakatos P."/>
            <person name="Sugar L."/>
            <person name="Horn P."/>
            <person name="Barta E."/>
            <person name="Orosz L."/>
        </authorList>
    </citation>
    <scope>NUCLEOTIDE SEQUENCE [LARGE SCALE GENOMIC DNA]</scope>
    <source>
        <strain evidence="1">Hungarian</strain>
    </source>
</reference>
<proteinExistence type="predicted"/>
<dbReference type="Proteomes" id="UP000242450">
    <property type="component" value="Chromosome 24"/>
</dbReference>
<protein>
    <submittedName>
        <fullName evidence="1">Uncharacterized protein</fullName>
    </submittedName>
</protein>
<evidence type="ECO:0000313" key="1">
    <source>
        <dbReference type="EMBL" id="OWK02621.1"/>
    </source>
</evidence>
<sequence>MPGSGHGNLINLLALYVNPPSDPDNPLGCGAAQAQFTPDHLVAGLPQEQPTGPSVPCVLLKELKVEANLAPPSPPHSFAMVYLPSPPSSQHPCVFILEMLGMKKLMSDKTHITASYWYLATRTGLRLRVKLEFNLYFKPILETYISEGIHSKEDFN</sequence>
<dbReference type="AlphaFoldDB" id="A0A212C9E3"/>